<feature type="transmembrane region" description="Helical" evidence="1">
    <location>
        <begin position="47"/>
        <end position="74"/>
    </location>
</feature>
<dbReference type="Proteomes" id="UP001150238">
    <property type="component" value="Unassembled WGS sequence"/>
</dbReference>
<reference evidence="2" key="1">
    <citation type="submission" date="2022-08" db="EMBL/GenBank/DDBJ databases">
        <authorList>
            <consortium name="DOE Joint Genome Institute"/>
            <person name="Min B."/>
            <person name="Riley R."/>
            <person name="Sierra-Patev S."/>
            <person name="Naranjo-Ortiz M."/>
            <person name="Looney B."/>
            <person name="Konkel Z."/>
            <person name="Slot J.C."/>
            <person name="Sakamoto Y."/>
            <person name="Steenwyk J.L."/>
            <person name="Rokas A."/>
            <person name="Carro J."/>
            <person name="Camarero S."/>
            <person name="Ferreira P."/>
            <person name="Molpeceres G."/>
            <person name="Ruiz-Duenas F.J."/>
            <person name="Serrano A."/>
            <person name="Henrissat B."/>
            <person name="Drula E."/>
            <person name="Hughes K.W."/>
            <person name="Mata J.L."/>
            <person name="Ishikawa N.K."/>
            <person name="Vargas-Isla R."/>
            <person name="Ushijima S."/>
            <person name="Smith C.A."/>
            <person name="Ahrendt S."/>
            <person name="Andreopoulos W."/>
            <person name="He G."/>
            <person name="Labutti K."/>
            <person name="Lipzen A."/>
            <person name="Ng V."/>
            <person name="Sandor L."/>
            <person name="Barry K."/>
            <person name="Martinez A.T."/>
            <person name="Xiao Y."/>
            <person name="Gibbons J.G."/>
            <person name="Terashima K."/>
            <person name="Hibbett D.S."/>
            <person name="Grigoriev I.V."/>
        </authorList>
    </citation>
    <scope>NUCLEOTIDE SEQUENCE</scope>
    <source>
        <strain evidence="2">Sp2 HRB7682 ss15</strain>
    </source>
</reference>
<evidence type="ECO:0000313" key="2">
    <source>
        <dbReference type="EMBL" id="KAJ4463573.1"/>
    </source>
</evidence>
<keyword evidence="1" id="KW-0472">Membrane</keyword>
<name>A0A9W9DDB0_9AGAR</name>
<feature type="transmembrane region" description="Helical" evidence="1">
    <location>
        <begin position="170"/>
        <end position="191"/>
    </location>
</feature>
<sequence>MSDIQEPQFDRLLAPMLFSLTVSAILFGVTIMQVLQYQRNSQRDPYVLKILVYFLLLLDITHMAFIIQGCYYYMVQHFANPLILILPTWGYTFAIYVTAVNNLLCQMFMCWRIWVLWKDQRIFAVPLIFFIILLAISAVAVGFVYAIMGWHSHTVEGFETKKTLVIVPKLGLLLILICNFLKTAIDVYCVFSTYSCRHFDYFHFVLASLPQVSTIQANKVYYQTCNSLFHQFLFIDHIMQLMVLISVIAWPNTEIWVTSR</sequence>
<keyword evidence="1" id="KW-1133">Transmembrane helix</keyword>
<reference evidence="2" key="2">
    <citation type="journal article" date="2023" name="Proc. Natl. Acad. Sci. U.S.A.">
        <title>A global phylogenomic analysis of the shiitake genus Lentinula.</title>
        <authorList>
            <person name="Sierra-Patev S."/>
            <person name="Min B."/>
            <person name="Naranjo-Ortiz M."/>
            <person name="Looney B."/>
            <person name="Konkel Z."/>
            <person name="Slot J.C."/>
            <person name="Sakamoto Y."/>
            <person name="Steenwyk J.L."/>
            <person name="Rokas A."/>
            <person name="Carro J."/>
            <person name="Camarero S."/>
            <person name="Ferreira P."/>
            <person name="Molpeceres G."/>
            <person name="Ruiz-Duenas F.J."/>
            <person name="Serrano A."/>
            <person name="Henrissat B."/>
            <person name="Drula E."/>
            <person name="Hughes K.W."/>
            <person name="Mata J.L."/>
            <person name="Ishikawa N.K."/>
            <person name="Vargas-Isla R."/>
            <person name="Ushijima S."/>
            <person name="Smith C.A."/>
            <person name="Donoghue J."/>
            <person name="Ahrendt S."/>
            <person name="Andreopoulos W."/>
            <person name="He G."/>
            <person name="LaButti K."/>
            <person name="Lipzen A."/>
            <person name="Ng V."/>
            <person name="Riley R."/>
            <person name="Sandor L."/>
            <person name="Barry K."/>
            <person name="Martinez A.T."/>
            <person name="Xiao Y."/>
            <person name="Gibbons J.G."/>
            <person name="Terashima K."/>
            <person name="Grigoriev I.V."/>
            <person name="Hibbett D."/>
        </authorList>
    </citation>
    <scope>NUCLEOTIDE SEQUENCE</scope>
    <source>
        <strain evidence="2">Sp2 HRB7682 ss15</strain>
    </source>
</reference>
<feature type="transmembrane region" description="Helical" evidence="1">
    <location>
        <begin position="127"/>
        <end position="150"/>
    </location>
</feature>
<dbReference type="EMBL" id="JANVFS010000069">
    <property type="protein sequence ID" value="KAJ4463573.1"/>
    <property type="molecule type" value="Genomic_DNA"/>
</dbReference>
<protein>
    <submittedName>
        <fullName evidence="2">Uncharacterized protein</fullName>
    </submittedName>
</protein>
<dbReference type="PANTHER" id="PTHR40465">
    <property type="entry name" value="CHROMOSOME 1, WHOLE GENOME SHOTGUN SEQUENCE"/>
    <property type="match status" value="1"/>
</dbReference>
<organism evidence="2 3">
    <name type="scientific">Lentinula lateritia</name>
    <dbReference type="NCBI Taxonomy" id="40482"/>
    <lineage>
        <taxon>Eukaryota</taxon>
        <taxon>Fungi</taxon>
        <taxon>Dikarya</taxon>
        <taxon>Basidiomycota</taxon>
        <taxon>Agaricomycotina</taxon>
        <taxon>Agaricomycetes</taxon>
        <taxon>Agaricomycetidae</taxon>
        <taxon>Agaricales</taxon>
        <taxon>Marasmiineae</taxon>
        <taxon>Omphalotaceae</taxon>
        <taxon>Lentinula</taxon>
    </lineage>
</organism>
<proteinExistence type="predicted"/>
<accession>A0A9W9DDB0</accession>
<evidence type="ECO:0000256" key="1">
    <source>
        <dbReference type="SAM" id="Phobius"/>
    </source>
</evidence>
<keyword evidence="1" id="KW-0812">Transmembrane</keyword>
<comment type="caution">
    <text evidence="2">The sequence shown here is derived from an EMBL/GenBank/DDBJ whole genome shotgun (WGS) entry which is preliminary data.</text>
</comment>
<dbReference type="PANTHER" id="PTHR40465:SF1">
    <property type="entry name" value="DUF6534 DOMAIN-CONTAINING PROTEIN"/>
    <property type="match status" value="1"/>
</dbReference>
<gene>
    <name evidence="2" type="ORF">C8J55DRAFT_294742</name>
</gene>
<feature type="transmembrane region" description="Helical" evidence="1">
    <location>
        <begin position="12"/>
        <end position="35"/>
    </location>
</feature>
<dbReference type="AlphaFoldDB" id="A0A9W9DDB0"/>
<feature type="transmembrane region" description="Helical" evidence="1">
    <location>
        <begin position="228"/>
        <end position="250"/>
    </location>
</feature>
<evidence type="ECO:0000313" key="3">
    <source>
        <dbReference type="Proteomes" id="UP001150238"/>
    </source>
</evidence>